<dbReference type="Proteomes" id="UP001304813">
    <property type="component" value="Segment"/>
</dbReference>
<dbReference type="EMBL" id="LC779065">
    <property type="protein sequence ID" value="BES79900.1"/>
    <property type="molecule type" value="Genomic_DNA"/>
</dbReference>
<dbReference type="Pfam" id="PF23945">
    <property type="entry name" value="DUF7279"/>
    <property type="match status" value="1"/>
</dbReference>
<proteinExistence type="predicted"/>
<sequence>MNLWKGRSFHLYHFFLSYRENKWILEIGDVGYQEEKVFPVKPTKKQIRQFKNQFYRRGYNTRTELIKDKNNPIKDRPNH</sequence>
<dbReference type="InterPro" id="IPR055703">
    <property type="entry name" value="DUF7279"/>
</dbReference>
<evidence type="ECO:0000313" key="2">
    <source>
        <dbReference type="Proteomes" id="UP001304813"/>
    </source>
</evidence>
<reference evidence="1 2" key="1">
    <citation type="submission" date="2023-09" db="EMBL/GenBank/DDBJ databases">
        <title>Analysis of phage genome (vB_Yru_GN1) of the bacterium (Yersinia ruckeri).</title>
        <authorList>
            <person name="Ganjoor M.S."/>
            <person name="Bouzari M."/>
            <person name="Soleimani-Delfan A."/>
        </authorList>
    </citation>
    <scope>NUCLEOTIDE SEQUENCE [LARGE SCALE GENOMIC DNA]</scope>
    <source>
        <strain evidence="2">vB_Yru_GN1</strain>
    </source>
</reference>
<accession>A0AA86MGX1</accession>
<evidence type="ECO:0000313" key="1">
    <source>
        <dbReference type="EMBL" id="BES79900.1"/>
    </source>
</evidence>
<keyword evidence="2" id="KW-1185">Reference proteome</keyword>
<organism evidence="1 2">
    <name type="scientific">Yersinia phage vB_Yru_GN1</name>
    <dbReference type="NCBI Taxonomy" id="3074381"/>
    <lineage>
        <taxon>Viruses</taxon>
        <taxon>Duplodnaviria</taxon>
        <taxon>Heunggongvirae</taxon>
        <taxon>Uroviricota</taxon>
        <taxon>Caudoviricetes</taxon>
        <taxon>Caudoviricetes incertae sedis</taxon>
        <taxon>Sepahanvirus</taxon>
        <taxon>Sepahanvirus vB-Yru-GN1</taxon>
    </lineage>
</organism>
<name>A0AA86MGX1_9CAUD</name>
<protein>
    <submittedName>
        <fullName evidence="1">Uncharacterized protein</fullName>
    </submittedName>
</protein>